<dbReference type="CDD" id="cd00293">
    <property type="entry name" value="USP-like"/>
    <property type="match status" value="1"/>
</dbReference>
<accession>A0A6I2MI81</accession>
<dbReference type="Gene3D" id="3.40.50.12370">
    <property type="match status" value="1"/>
</dbReference>
<dbReference type="RefSeq" id="WP_154364422.1">
    <property type="nucleotide sequence ID" value="NZ_CANMYZ010000004.1"/>
</dbReference>
<evidence type="ECO:0000313" key="3">
    <source>
        <dbReference type="EMBL" id="MRX63531.1"/>
    </source>
</evidence>
<dbReference type="PANTHER" id="PTHR46268:SF6">
    <property type="entry name" value="UNIVERSAL STRESS PROTEIN UP12"/>
    <property type="match status" value="1"/>
</dbReference>
<organism evidence="3 4">
    <name type="scientific">Maribacter luteus</name>
    <dbReference type="NCBI Taxonomy" id="2594478"/>
    <lineage>
        <taxon>Bacteria</taxon>
        <taxon>Pseudomonadati</taxon>
        <taxon>Bacteroidota</taxon>
        <taxon>Flavobacteriia</taxon>
        <taxon>Flavobacteriales</taxon>
        <taxon>Flavobacteriaceae</taxon>
        <taxon>Maribacter</taxon>
    </lineage>
</organism>
<sequence length="283" mass="32203">MKTFLYATDYSENSVAALHFASALSQELKAKLVVLHVFELPITLASTVSHTYSRREVRAFADQRERLLAFCSEYLRGQSESLNITYSIDEGKPADEIIVKNAIEYKADLIIVGAKGGNKIKETFLGSTTTALIDSAPCPVLAIPSDVDFHGLNKMVYATDFEGADIFTIEKLIHLSKPLNIDLHLVHVSSRDVQTSENQLEWFKNMLRHKVKHENIHFDLRYGEDVFSTLQQYVHEVEPDLVAMLEREGLSLIKNLTHRDLVKRMRSEGHFPLLSYHKKNIMD</sequence>
<evidence type="ECO:0000313" key="4">
    <source>
        <dbReference type="Proteomes" id="UP000443153"/>
    </source>
</evidence>
<dbReference type="PANTHER" id="PTHR46268">
    <property type="entry name" value="STRESS RESPONSE PROTEIN NHAX"/>
    <property type="match status" value="1"/>
</dbReference>
<dbReference type="PRINTS" id="PR01438">
    <property type="entry name" value="UNVRSLSTRESS"/>
</dbReference>
<evidence type="ECO:0000259" key="2">
    <source>
        <dbReference type="Pfam" id="PF00582"/>
    </source>
</evidence>
<dbReference type="AlphaFoldDB" id="A0A6I2MI81"/>
<dbReference type="InterPro" id="IPR006016">
    <property type="entry name" value="UspA"/>
</dbReference>
<name>A0A6I2MI81_9FLAO</name>
<reference evidence="3 4" key="1">
    <citation type="submission" date="2019-11" db="EMBL/GenBank/DDBJ databases">
        <title>Maribacter lutea sp. nov., a marine bacterium isolated from intertidal sand.</title>
        <authorList>
            <person name="Liu A."/>
        </authorList>
    </citation>
    <scope>NUCLEOTIDE SEQUENCE [LARGE SCALE GENOMIC DNA]</scope>
    <source>
        <strain evidence="3 4">RZ05</strain>
    </source>
</reference>
<dbReference type="InterPro" id="IPR006015">
    <property type="entry name" value="Universal_stress_UspA"/>
</dbReference>
<dbReference type="Proteomes" id="UP000443153">
    <property type="component" value="Unassembled WGS sequence"/>
</dbReference>
<dbReference type="SUPFAM" id="SSF52402">
    <property type="entry name" value="Adenine nucleotide alpha hydrolases-like"/>
    <property type="match status" value="2"/>
</dbReference>
<keyword evidence="4" id="KW-1185">Reference proteome</keyword>
<feature type="domain" description="UspA" evidence="2">
    <location>
        <begin position="1"/>
        <end position="144"/>
    </location>
</feature>
<dbReference type="Pfam" id="PF00582">
    <property type="entry name" value="Usp"/>
    <property type="match status" value="1"/>
</dbReference>
<comment type="similarity">
    <text evidence="1">Belongs to the universal stress protein A family.</text>
</comment>
<comment type="caution">
    <text evidence="3">The sequence shown here is derived from an EMBL/GenBank/DDBJ whole genome shotgun (WGS) entry which is preliminary data.</text>
</comment>
<gene>
    <name evidence="3" type="ORF">GJ691_05055</name>
</gene>
<dbReference type="EMBL" id="WKJH01000002">
    <property type="protein sequence ID" value="MRX63531.1"/>
    <property type="molecule type" value="Genomic_DNA"/>
</dbReference>
<dbReference type="OrthoDB" id="9788959at2"/>
<proteinExistence type="inferred from homology"/>
<evidence type="ECO:0000256" key="1">
    <source>
        <dbReference type="ARBA" id="ARBA00008791"/>
    </source>
</evidence>
<protein>
    <recommendedName>
        <fullName evidence="2">UspA domain-containing protein</fullName>
    </recommendedName>
</protein>